<dbReference type="EMBL" id="JARKIF010000003">
    <property type="protein sequence ID" value="KAJ7644950.1"/>
    <property type="molecule type" value="Genomic_DNA"/>
</dbReference>
<dbReference type="Proteomes" id="UP001221142">
    <property type="component" value="Unassembled WGS sequence"/>
</dbReference>
<organism evidence="2 3">
    <name type="scientific">Roridomyces roridus</name>
    <dbReference type="NCBI Taxonomy" id="1738132"/>
    <lineage>
        <taxon>Eukaryota</taxon>
        <taxon>Fungi</taxon>
        <taxon>Dikarya</taxon>
        <taxon>Basidiomycota</taxon>
        <taxon>Agaricomycotina</taxon>
        <taxon>Agaricomycetes</taxon>
        <taxon>Agaricomycetidae</taxon>
        <taxon>Agaricales</taxon>
        <taxon>Marasmiineae</taxon>
        <taxon>Mycenaceae</taxon>
        <taxon>Roridomyces</taxon>
    </lineage>
</organism>
<protein>
    <submittedName>
        <fullName evidence="2">Uncharacterized protein</fullName>
    </submittedName>
</protein>
<accession>A0AAD7CCX2</accession>
<feature type="region of interest" description="Disordered" evidence="1">
    <location>
        <begin position="48"/>
        <end position="73"/>
    </location>
</feature>
<proteinExistence type="predicted"/>
<feature type="compositionally biased region" description="Low complexity" evidence="1">
    <location>
        <begin position="175"/>
        <end position="185"/>
    </location>
</feature>
<evidence type="ECO:0000313" key="2">
    <source>
        <dbReference type="EMBL" id="KAJ7644950.1"/>
    </source>
</evidence>
<comment type="caution">
    <text evidence="2">The sequence shown here is derived from an EMBL/GenBank/DDBJ whole genome shotgun (WGS) entry which is preliminary data.</text>
</comment>
<feature type="region of interest" description="Disordered" evidence="1">
    <location>
        <begin position="167"/>
        <end position="216"/>
    </location>
</feature>
<gene>
    <name evidence="2" type="ORF">FB45DRAFT_999808</name>
</gene>
<evidence type="ECO:0000313" key="3">
    <source>
        <dbReference type="Proteomes" id="UP001221142"/>
    </source>
</evidence>
<evidence type="ECO:0000256" key="1">
    <source>
        <dbReference type="SAM" id="MobiDB-lite"/>
    </source>
</evidence>
<feature type="region of interest" description="Disordered" evidence="1">
    <location>
        <begin position="282"/>
        <end position="306"/>
    </location>
</feature>
<reference evidence="2" key="1">
    <citation type="submission" date="2023-03" db="EMBL/GenBank/DDBJ databases">
        <title>Massive genome expansion in bonnet fungi (Mycena s.s.) driven by repeated elements and novel gene families across ecological guilds.</title>
        <authorList>
            <consortium name="Lawrence Berkeley National Laboratory"/>
            <person name="Harder C.B."/>
            <person name="Miyauchi S."/>
            <person name="Viragh M."/>
            <person name="Kuo A."/>
            <person name="Thoen E."/>
            <person name="Andreopoulos B."/>
            <person name="Lu D."/>
            <person name="Skrede I."/>
            <person name="Drula E."/>
            <person name="Henrissat B."/>
            <person name="Morin E."/>
            <person name="Kohler A."/>
            <person name="Barry K."/>
            <person name="LaButti K."/>
            <person name="Morin E."/>
            <person name="Salamov A."/>
            <person name="Lipzen A."/>
            <person name="Mereny Z."/>
            <person name="Hegedus B."/>
            <person name="Baldrian P."/>
            <person name="Stursova M."/>
            <person name="Weitz H."/>
            <person name="Taylor A."/>
            <person name="Grigoriev I.V."/>
            <person name="Nagy L.G."/>
            <person name="Martin F."/>
            <person name="Kauserud H."/>
        </authorList>
    </citation>
    <scope>NUCLEOTIDE SEQUENCE</scope>
    <source>
        <strain evidence="2">9284</strain>
    </source>
</reference>
<keyword evidence="3" id="KW-1185">Reference proteome</keyword>
<name>A0AAD7CCX2_9AGAR</name>
<sequence length="343" mass="38240">MDIHSTHHLLQQERSRLIRSTRKIQEVVGETPHVVAVPTSLPVASSSKWTSKITKRNRNHDAPGSAVEPTPQSDALRPTLYLSVPDASHPERLLLPTPPPSPTLTVALNLPNVADYLVKDDTQARRRKMAKLFRTLGTNVPPELVFPPTSNRHGKERRRLTARTVLSDRADSVKSGRSGRSSIRSNTNKGTAIEHWRSGLAPPSPAPSFKERATPRGPRAARAQAQAQALFKKEPVEPISRGWVWVGRAQDIPPNVRVHIQARNRNNPGQDRPFALLHVPEEESANSSEVAAKVRDAVDEEEERTPASTFRAMYRWQNDWTGHWVGAGNMDDVVKSLRDLKVK</sequence>
<dbReference type="AlphaFoldDB" id="A0AAD7CCX2"/>